<feature type="transmembrane region" description="Helical" evidence="1">
    <location>
        <begin position="68"/>
        <end position="96"/>
    </location>
</feature>
<sequence length="99" mass="11204">MYLLLILIITVTEKFALPNSHVMNVNNSQSINESISRSISKNAWSEIKTNHGKDRLNSYHLKHTRGNIIKFVFTIIGVVCILIIIGGTISTIVYYIKKT</sequence>
<proteinExistence type="predicted"/>
<feature type="chain" id="PRO_5035597467" evidence="2">
    <location>
        <begin position="17"/>
        <end position="99"/>
    </location>
</feature>
<dbReference type="AlphaFoldDB" id="A0A813QJS7"/>
<evidence type="ECO:0000313" key="6">
    <source>
        <dbReference type="Proteomes" id="UP000663877"/>
    </source>
</evidence>
<dbReference type="Proteomes" id="UP000663832">
    <property type="component" value="Unassembled WGS sequence"/>
</dbReference>
<evidence type="ECO:0000313" key="5">
    <source>
        <dbReference type="Proteomes" id="UP000663832"/>
    </source>
</evidence>
<feature type="signal peptide" evidence="2">
    <location>
        <begin position="1"/>
        <end position="16"/>
    </location>
</feature>
<keyword evidence="2" id="KW-0732">Signal</keyword>
<protein>
    <submittedName>
        <fullName evidence="3">Uncharacterized protein</fullName>
    </submittedName>
</protein>
<organism evidence="3 6">
    <name type="scientific">Adineta steineri</name>
    <dbReference type="NCBI Taxonomy" id="433720"/>
    <lineage>
        <taxon>Eukaryota</taxon>
        <taxon>Metazoa</taxon>
        <taxon>Spiralia</taxon>
        <taxon>Gnathifera</taxon>
        <taxon>Rotifera</taxon>
        <taxon>Eurotatoria</taxon>
        <taxon>Bdelloidea</taxon>
        <taxon>Adinetida</taxon>
        <taxon>Adinetidae</taxon>
        <taxon>Adineta</taxon>
    </lineage>
</organism>
<keyword evidence="1" id="KW-1133">Transmembrane helix</keyword>
<evidence type="ECO:0000313" key="4">
    <source>
        <dbReference type="EMBL" id="CAF1506217.1"/>
    </source>
</evidence>
<dbReference type="EMBL" id="CAJNOI010000008">
    <property type="protein sequence ID" value="CAF0768143.1"/>
    <property type="molecule type" value="Genomic_DNA"/>
</dbReference>
<evidence type="ECO:0000256" key="1">
    <source>
        <dbReference type="SAM" id="Phobius"/>
    </source>
</evidence>
<gene>
    <name evidence="3" type="ORF">BJG266_LOCUS3404</name>
    <name evidence="4" type="ORF">QVE165_LOCUS43819</name>
</gene>
<dbReference type="EMBL" id="CAJNOM010000571">
    <property type="protein sequence ID" value="CAF1506217.1"/>
    <property type="molecule type" value="Genomic_DNA"/>
</dbReference>
<keyword evidence="1" id="KW-0472">Membrane</keyword>
<accession>A0A813QJS7</accession>
<keyword evidence="1" id="KW-0812">Transmembrane</keyword>
<dbReference type="Proteomes" id="UP000663877">
    <property type="component" value="Unassembled WGS sequence"/>
</dbReference>
<evidence type="ECO:0000313" key="3">
    <source>
        <dbReference type="EMBL" id="CAF0768143.1"/>
    </source>
</evidence>
<keyword evidence="5" id="KW-1185">Reference proteome</keyword>
<reference evidence="3" key="1">
    <citation type="submission" date="2021-02" db="EMBL/GenBank/DDBJ databases">
        <authorList>
            <person name="Nowell W R."/>
        </authorList>
    </citation>
    <scope>NUCLEOTIDE SEQUENCE</scope>
</reference>
<comment type="caution">
    <text evidence="3">The sequence shown here is derived from an EMBL/GenBank/DDBJ whole genome shotgun (WGS) entry which is preliminary data.</text>
</comment>
<evidence type="ECO:0000256" key="2">
    <source>
        <dbReference type="SAM" id="SignalP"/>
    </source>
</evidence>
<name>A0A813QJS7_9BILA</name>